<dbReference type="Proteomes" id="UP000634136">
    <property type="component" value="Unassembled WGS sequence"/>
</dbReference>
<protein>
    <submittedName>
        <fullName evidence="1">Uncharacterized protein</fullName>
    </submittedName>
</protein>
<keyword evidence="2" id="KW-1185">Reference proteome</keyword>
<proteinExistence type="predicted"/>
<accession>A0A835CN61</accession>
<sequence length="60" mass="6745">MGGMQSVDYGTEAASFHKDRKNISDKGNINRCESESERIVNNLDMDYTKSDCRNALICVL</sequence>
<evidence type="ECO:0000313" key="2">
    <source>
        <dbReference type="Proteomes" id="UP000634136"/>
    </source>
</evidence>
<gene>
    <name evidence="1" type="ORF">G2W53_002112</name>
</gene>
<organism evidence="1 2">
    <name type="scientific">Senna tora</name>
    <dbReference type="NCBI Taxonomy" id="362788"/>
    <lineage>
        <taxon>Eukaryota</taxon>
        <taxon>Viridiplantae</taxon>
        <taxon>Streptophyta</taxon>
        <taxon>Embryophyta</taxon>
        <taxon>Tracheophyta</taxon>
        <taxon>Spermatophyta</taxon>
        <taxon>Magnoliopsida</taxon>
        <taxon>eudicotyledons</taxon>
        <taxon>Gunneridae</taxon>
        <taxon>Pentapetalae</taxon>
        <taxon>rosids</taxon>
        <taxon>fabids</taxon>
        <taxon>Fabales</taxon>
        <taxon>Fabaceae</taxon>
        <taxon>Caesalpinioideae</taxon>
        <taxon>Cassia clade</taxon>
        <taxon>Senna</taxon>
    </lineage>
</organism>
<evidence type="ECO:0000313" key="1">
    <source>
        <dbReference type="EMBL" id="KAF7845207.1"/>
    </source>
</evidence>
<reference evidence="1" key="1">
    <citation type="submission" date="2020-09" db="EMBL/GenBank/DDBJ databases">
        <title>Genome-Enabled Discovery of Anthraquinone Biosynthesis in Senna tora.</title>
        <authorList>
            <person name="Kang S.-H."/>
            <person name="Pandey R.P."/>
            <person name="Lee C.-M."/>
            <person name="Sim J.-S."/>
            <person name="Jeong J.-T."/>
            <person name="Choi B.-S."/>
            <person name="Jung M."/>
            <person name="Ginzburg D."/>
            <person name="Zhao K."/>
            <person name="Won S.Y."/>
            <person name="Oh T.-J."/>
            <person name="Yu Y."/>
            <person name="Kim N.-H."/>
            <person name="Lee O.R."/>
            <person name="Lee T.-H."/>
            <person name="Bashyal P."/>
            <person name="Kim T.-S."/>
            <person name="Lee W.-H."/>
            <person name="Kawkins C."/>
            <person name="Kim C.-K."/>
            <person name="Kim J.S."/>
            <person name="Ahn B.O."/>
            <person name="Rhee S.Y."/>
            <person name="Sohng J.K."/>
        </authorList>
    </citation>
    <scope>NUCLEOTIDE SEQUENCE</scope>
    <source>
        <tissue evidence="1">Leaf</tissue>
    </source>
</reference>
<dbReference type="AlphaFoldDB" id="A0A835CN61"/>
<comment type="caution">
    <text evidence="1">The sequence shown here is derived from an EMBL/GenBank/DDBJ whole genome shotgun (WGS) entry which is preliminary data.</text>
</comment>
<name>A0A835CN61_9FABA</name>
<dbReference type="EMBL" id="JAAIUW010000001">
    <property type="protein sequence ID" value="KAF7845207.1"/>
    <property type="molecule type" value="Genomic_DNA"/>
</dbReference>